<dbReference type="InterPro" id="IPR015943">
    <property type="entry name" value="WD40/YVTN_repeat-like_dom_sf"/>
</dbReference>
<keyword evidence="4" id="KW-1133">Transmembrane helix</keyword>
<keyword evidence="2" id="KW-0677">Repeat</keyword>
<dbReference type="InterPro" id="IPR027417">
    <property type="entry name" value="P-loop_NTPase"/>
</dbReference>
<dbReference type="InterPro" id="IPR001680">
    <property type="entry name" value="WD40_rpt"/>
</dbReference>
<dbReference type="SUPFAM" id="SSF52540">
    <property type="entry name" value="P-loop containing nucleoside triphosphate hydrolases"/>
    <property type="match status" value="1"/>
</dbReference>
<evidence type="ECO:0000256" key="4">
    <source>
        <dbReference type="SAM" id="Phobius"/>
    </source>
</evidence>
<comment type="caution">
    <text evidence="6">The sequence shown here is derived from an EMBL/GenBank/DDBJ whole genome shotgun (WGS) entry which is preliminary data.</text>
</comment>
<dbReference type="InterPro" id="IPR019775">
    <property type="entry name" value="WD40_repeat_CS"/>
</dbReference>
<dbReference type="SUPFAM" id="SSF50998">
    <property type="entry name" value="Quinoprotein alcohol dehydrogenase-like"/>
    <property type="match status" value="1"/>
</dbReference>
<reference evidence="7" key="1">
    <citation type="journal article" date="2019" name="Int. J. Syst. Evol. Microbiol.">
        <title>The Global Catalogue of Microorganisms (GCM) 10K type strain sequencing project: providing services to taxonomists for standard genome sequencing and annotation.</title>
        <authorList>
            <consortium name="The Broad Institute Genomics Platform"/>
            <consortium name="The Broad Institute Genome Sequencing Center for Infectious Disease"/>
            <person name="Wu L."/>
            <person name="Ma J."/>
        </authorList>
    </citation>
    <scope>NUCLEOTIDE SEQUENCE [LARGE SCALE GENOMIC DNA]</scope>
    <source>
        <strain evidence="7">JCM 9371</strain>
    </source>
</reference>
<feature type="repeat" description="WD" evidence="3">
    <location>
        <begin position="1087"/>
        <end position="1128"/>
    </location>
</feature>
<dbReference type="Pfam" id="PF00400">
    <property type="entry name" value="WD40"/>
    <property type="match status" value="8"/>
</dbReference>
<dbReference type="PANTHER" id="PTHR22847:SF637">
    <property type="entry name" value="WD REPEAT DOMAIN 5B"/>
    <property type="match status" value="1"/>
</dbReference>
<dbReference type="PROSITE" id="PS50294">
    <property type="entry name" value="WD_REPEATS_REGION"/>
    <property type="match status" value="4"/>
</dbReference>
<feature type="repeat" description="WD" evidence="3">
    <location>
        <begin position="728"/>
        <end position="769"/>
    </location>
</feature>
<feature type="transmembrane region" description="Helical" evidence="4">
    <location>
        <begin position="468"/>
        <end position="488"/>
    </location>
</feature>
<dbReference type="PANTHER" id="PTHR22847">
    <property type="entry name" value="WD40 REPEAT PROTEIN"/>
    <property type="match status" value="1"/>
</dbReference>
<dbReference type="SMART" id="SM00320">
    <property type="entry name" value="WD40"/>
    <property type="match status" value="10"/>
</dbReference>
<dbReference type="RefSeq" id="WP_165503264.1">
    <property type="nucleotide sequence ID" value="NZ_CAACUY010000308.1"/>
</dbReference>
<evidence type="ECO:0000256" key="1">
    <source>
        <dbReference type="ARBA" id="ARBA00022574"/>
    </source>
</evidence>
<dbReference type="Gene3D" id="2.130.10.10">
    <property type="entry name" value="YVTN repeat-like/Quinoprotein amine dehydrogenase"/>
    <property type="match status" value="4"/>
</dbReference>
<dbReference type="InterPro" id="IPR011047">
    <property type="entry name" value="Quinoprotein_ADH-like_sf"/>
</dbReference>
<evidence type="ECO:0000256" key="2">
    <source>
        <dbReference type="ARBA" id="ARBA00022737"/>
    </source>
</evidence>
<evidence type="ECO:0000313" key="7">
    <source>
        <dbReference type="Proteomes" id="UP001597063"/>
    </source>
</evidence>
<organism evidence="6 7">
    <name type="scientific">Actinomadura fibrosa</name>
    <dbReference type="NCBI Taxonomy" id="111802"/>
    <lineage>
        <taxon>Bacteria</taxon>
        <taxon>Bacillati</taxon>
        <taxon>Actinomycetota</taxon>
        <taxon>Actinomycetes</taxon>
        <taxon>Streptosporangiales</taxon>
        <taxon>Thermomonosporaceae</taxon>
        <taxon>Actinomadura</taxon>
    </lineage>
</organism>
<dbReference type="Proteomes" id="UP001597063">
    <property type="component" value="Unassembled WGS sequence"/>
</dbReference>
<feature type="repeat" description="WD" evidence="3">
    <location>
        <begin position="564"/>
        <end position="592"/>
    </location>
</feature>
<dbReference type="InterPro" id="IPR020472">
    <property type="entry name" value="WD40_PAC1"/>
</dbReference>
<dbReference type="PROSITE" id="PS50082">
    <property type="entry name" value="WD_REPEATS_2"/>
    <property type="match status" value="8"/>
</dbReference>
<gene>
    <name evidence="6" type="ORF">ACFQZM_16255</name>
</gene>
<dbReference type="PROSITE" id="PS00678">
    <property type="entry name" value="WD_REPEATS_1"/>
    <property type="match status" value="3"/>
</dbReference>
<dbReference type="CDD" id="cd00200">
    <property type="entry name" value="WD40"/>
    <property type="match status" value="2"/>
</dbReference>
<dbReference type="PRINTS" id="PR00320">
    <property type="entry name" value="GPROTEINBRPT"/>
</dbReference>
<dbReference type="Pfam" id="PF20703">
    <property type="entry name" value="nSTAND1"/>
    <property type="match status" value="1"/>
</dbReference>
<feature type="repeat" description="WD" evidence="3">
    <location>
        <begin position="692"/>
        <end position="726"/>
    </location>
</feature>
<dbReference type="EMBL" id="JBHTGP010000008">
    <property type="protein sequence ID" value="MFD0686055.1"/>
    <property type="molecule type" value="Genomic_DNA"/>
</dbReference>
<keyword evidence="4" id="KW-0472">Membrane</keyword>
<proteinExistence type="predicted"/>
<evidence type="ECO:0000313" key="6">
    <source>
        <dbReference type="EMBL" id="MFD0686055.1"/>
    </source>
</evidence>
<accession>A0ABW2XNN0</accession>
<feature type="repeat" description="WD" evidence="3">
    <location>
        <begin position="1053"/>
        <end position="1085"/>
    </location>
</feature>
<feature type="repeat" description="WD" evidence="3">
    <location>
        <begin position="645"/>
        <end position="679"/>
    </location>
</feature>
<feature type="repeat" description="WD" evidence="3">
    <location>
        <begin position="783"/>
        <end position="814"/>
    </location>
</feature>
<dbReference type="InterPro" id="IPR011044">
    <property type="entry name" value="Quino_amine_DH_bsu"/>
</dbReference>
<sequence length="1200" mass="129555">MAEGSAGAECPYQGLAPFESGKAGLFFGRTRATRDLLGRLGPRLEGRGSVLLVSGASGVGKSSLLRAGLLPALAKGELQVAGVRGWASVLVTPTSKPLAALAEAWAEAFGGPAEAVRDRLLDDPRKALADALPPDDRLVLVVDQFEELFLLVTDERERQEYVRTLHALAEGPRGAGVVVGVRADYWDRCAAYPQFAEAIQDGQVIVEPMAEEDLRLAITGPAAAVGMEIEPGLVDTILAELRTGRAAGDRYEPGALPLLSQALRNTWERREDGRLTVRGYEESGGVRDSVRRTAEEVLSGLPAEDRKTALRLFRRMTLITAGGRLARRRASLPELHAAADAGSAERRARVGALLSGFAGRRLLTLHEEAAEISHDALLTAWPALRQWIEPDLAAQEVYDRLAEDAAEWAERHRDAAFLYRGARLLAVDDSRPRWERDPDAFPPLGPTADAFVATSVRAARRTARRRRLVMAGLAVLSVLALIAAGAAVSSARSADHQRRLAVSRQLAAQTDASDDPVVTSLLAVAAYRIAPTPEARHRLLDLAARPERGLLLEKAQFFKALVASPVGPTLAVAEEDGTIRLWDTARHRQLGAPITPPKDAVCNDVRAAFSSDGKVLAATCFTTVFFWDVATHRQVGAPIQNVDGVWSMKYSPDGRTLVTGSYEGTVRFFDVATRRQIGRALGRRASRGEFAVRALAFTPDGRRLVSAGSDDTARLWDVATHRQVGKPFTGHGEDVLDAAVSPDGRTLATTGNDHGARLWDLATHERIGVPAGKPDDARFYDGIAFSPDGTRFMTWGSDGYIRLWDTVTRRPVGQPLLNGLDSPLQATYLADGTLAAIAHDGVLRLWDPEVGRPIGTTMPASTMAVFSPDGRTLAALGPGQDLKATDADRAARLYDVATQRRIGDILRPVNGPGGPAETPYLVQFGAGGRTVFTDGLDGALRVWDTATQRQIGPPVYQAQNRLRTALSPDGRLLVLDRSEEGLAFWDLAGRREVGHRIVDADRYHTPARMVFSPDGTTLAVTRRDRGVRLHAVPSGRLIGTPLAGATDDDYYSAMAFSPDGRILASTVDRDTVKLWDVASHRQIGAPLTGHTDQIGSVAFSPDGRILATSSADDTVRLWDLRTYSQIGPPLTGHSGGVRSVVFSPDGRTLATASDDKTARLWKVPLTPDPVAAACARTGRSLTRAEWRRFIPDEKYRKVCD</sequence>
<keyword evidence="7" id="KW-1185">Reference proteome</keyword>
<dbReference type="InterPro" id="IPR049052">
    <property type="entry name" value="nSTAND1"/>
</dbReference>
<evidence type="ECO:0000259" key="5">
    <source>
        <dbReference type="Pfam" id="PF20703"/>
    </source>
</evidence>
<protein>
    <submittedName>
        <fullName evidence="6">NACHT and WD repeat domain-containing protein</fullName>
    </submittedName>
</protein>
<keyword evidence="4" id="KW-0812">Transmembrane</keyword>
<feature type="domain" description="Novel STAND NTPase 1" evidence="5">
    <location>
        <begin position="11"/>
        <end position="415"/>
    </location>
</feature>
<evidence type="ECO:0000256" key="3">
    <source>
        <dbReference type="PROSITE-ProRule" id="PRU00221"/>
    </source>
</evidence>
<feature type="repeat" description="WD" evidence="3">
    <location>
        <begin position="1130"/>
        <end position="1163"/>
    </location>
</feature>
<dbReference type="SUPFAM" id="SSF50969">
    <property type="entry name" value="YVTN repeat-like/Quinoprotein amine dehydrogenase"/>
    <property type="match status" value="1"/>
</dbReference>
<keyword evidence="1 3" id="KW-0853">WD repeat</keyword>
<name>A0ABW2XNN0_9ACTN</name>